<name>A0ABQ9Y2M2_9EUKA</name>
<sequence>MEERHSHLRFDLVVFSLFSGFVTGMAWSSLVWFTLKHDIGLVITWISANIGIVQNPIINLRTSLGISEREHEMVASSRDLSLCPPSSFDDCCVCVLASTRTSRKEENINPRRRAARNGDRES</sequence>
<evidence type="ECO:0000313" key="4">
    <source>
        <dbReference type="Proteomes" id="UP001281761"/>
    </source>
</evidence>
<dbReference type="Proteomes" id="UP001281761">
    <property type="component" value="Unassembled WGS sequence"/>
</dbReference>
<reference evidence="3 4" key="1">
    <citation type="journal article" date="2022" name="bioRxiv">
        <title>Genomics of Preaxostyla Flagellates Illuminates Evolutionary Transitions and the Path Towards Mitochondrial Loss.</title>
        <authorList>
            <person name="Novak L.V.F."/>
            <person name="Treitli S.C."/>
            <person name="Pyrih J."/>
            <person name="Halakuc P."/>
            <person name="Pipaliya S.V."/>
            <person name="Vacek V."/>
            <person name="Brzon O."/>
            <person name="Soukal P."/>
            <person name="Eme L."/>
            <person name="Dacks J.B."/>
            <person name="Karnkowska A."/>
            <person name="Elias M."/>
            <person name="Hampl V."/>
        </authorList>
    </citation>
    <scope>NUCLEOTIDE SEQUENCE [LARGE SCALE GENOMIC DNA]</scope>
    <source>
        <strain evidence="3">NAU3</strain>
        <tissue evidence="3">Gut</tissue>
    </source>
</reference>
<feature type="region of interest" description="Disordered" evidence="1">
    <location>
        <begin position="102"/>
        <end position="122"/>
    </location>
</feature>
<keyword evidence="2" id="KW-0472">Membrane</keyword>
<organism evidence="3 4">
    <name type="scientific">Blattamonas nauphoetae</name>
    <dbReference type="NCBI Taxonomy" id="2049346"/>
    <lineage>
        <taxon>Eukaryota</taxon>
        <taxon>Metamonada</taxon>
        <taxon>Preaxostyla</taxon>
        <taxon>Oxymonadida</taxon>
        <taxon>Blattamonas</taxon>
    </lineage>
</organism>
<comment type="caution">
    <text evidence="3">The sequence shown here is derived from an EMBL/GenBank/DDBJ whole genome shotgun (WGS) entry which is preliminary data.</text>
</comment>
<evidence type="ECO:0000313" key="3">
    <source>
        <dbReference type="EMBL" id="KAK2957997.1"/>
    </source>
</evidence>
<evidence type="ECO:0000256" key="1">
    <source>
        <dbReference type="SAM" id="MobiDB-lite"/>
    </source>
</evidence>
<dbReference type="EMBL" id="JARBJD010000041">
    <property type="protein sequence ID" value="KAK2957997.1"/>
    <property type="molecule type" value="Genomic_DNA"/>
</dbReference>
<evidence type="ECO:0000256" key="2">
    <source>
        <dbReference type="SAM" id="Phobius"/>
    </source>
</evidence>
<accession>A0ABQ9Y2M2</accession>
<keyword evidence="4" id="KW-1185">Reference proteome</keyword>
<keyword evidence="2" id="KW-1133">Transmembrane helix</keyword>
<gene>
    <name evidence="3" type="ORF">BLNAU_6923</name>
</gene>
<protein>
    <submittedName>
        <fullName evidence="3">Uncharacterized protein</fullName>
    </submittedName>
</protein>
<keyword evidence="2" id="KW-0812">Transmembrane</keyword>
<feature type="transmembrane region" description="Helical" evidence="2">
    <location>
        <begin position="12"/>
        <end position="33"/>
    </location>
</feature>
<proteinExistence type="predicted"/>